<organism evidence="3 4">
    <name type="scientific">Georgenia deserti</name>
    <dbReference type="NCBI Taxonomy" id="2093781"/>
    <lineage>
        <taxon>Bacteria</taxon>
        <taxon>Bacillati</taxon>
        <taxon>Actinomycetota</taxon>
        <taxon>Actinomycetes</taxon>
        <taxon>Micrococcales</taxon>
        <taxon>Bogoriellaceae</taxon>
        <taxon>Georgenia</taxon>
    </lineage>
</organism>
<sequence length="393" mass="40862">MRTEVLRMVEAPRRSVERAANTRRVLAALGPQGRLTQAELGTATGLSRPTLTAILGDLGAAGWVTSGPPATDRHGAGRPARVFGVDPDAVLVAGVDVGVHTVRAVVADLTGTVRAHHETTVAAHAPGDRRLAVVQDVLLKSCHAAEVDLDRLAALCVGVPGIVDASGRIRRSTVVPDWSGRHVGHELEQWSARPVEIVNDANLAAVGEHWRGAARGTDDVVYLHVGRRTSAGLLLGGRVHTGRTGGAGEIGAIPALFVDNVKVLLGETAAADDARVPEVFAAAAAGEPTAAARVEDLASRLARSVETLAHVLDPDVMVLGGGLSRAGRLLVEAVDRHVPVVDDLMPPLRLGELADTAVTLGGVRRALLRAAGQNPQLEVLLDDAGTRVEGRVS</sequence>
<dbReference type="CDD" id="cd23763">
    <property type="entry name" value="ASKHA_ATPase_ROK"/>
    <property type="match status" value="1"/>
</dbReference>
<proteinExistence type="inferred from homology"/>
<dbReference type="InterPro" id="IPR036388">
    <property type="entry name" value="WH-like_DNA-bd_sf"/>
</dbReference>
<dbReference type="InterPro" id="IPR043129">
    <property type="entry name" value="ATPase_NBD"/>
</dbReference>
<reference evidence="4" key="1">
    <citation type="journal article" date="2019" name="Int. J. Syst. Evol. Microbiol.">
        <title>The Global Catalogue of Microorganisms (GCM) 10K type strain sequencing project: providing services to taxonomists for standard genome sequencing and annotation.</title>
        <authorList>
            <consortium name="The Broad Institute Genomics Platform"/>
            <consortium name="The Broad Institute Genome Sequencing Center for Infectious Disease"/>
            <person name="Wu L."/>
            <person name="Ma J."/>
        </authorList>
    </citation>
    <scope>NUCLEOTIDE SEQUENCE [LARGE SCALE GENOMIC DNA]</scope>
    <source>
        <strain evidence="4">JCM 17130</strain>
    </source>
</reference>
<dbReference type="Gene3D" id="1.10.10.10">
    <property type="entry name" value="Winged helix-like DNA-binding domain superfamily/Winged helix DNA-binding domain"/>
    <property type="match status" value="1"/>
</dbReference>
<dbReference type="InterPro" id="IPR036390">
    <property type="entry name" value="WH_DNA-bd_sf"/>
</dbReference>
<gene>
    <name evidence="3" type="ORF">ACFSE6_06520</name>
</gene>
<dbReference type="Pfam" id="PF00480">
    <property type="entry name" value="ROK"/>
    <property type="match status" value="1"/>
</dbReference>
<dbReference type="SUPFAM" id="SSF46785">
    <property type="entry name" value="Winged helix' DNA-binding domain"/>
    <property type="match status" value="1"/>
</dbReference>
<dbReference type="InterPro" id="IPR000600">
    <property type="entry name" value="ROK"/>
</dbReference>
<feature type="domain" description="HTH marR-type" evidence="2">
    <location>
        <begin position="24"/>
        <end position="73"/>
    </location>
</feature>
<dbReference type="InterPro" id="IPR000835">
    <property type="entry name" value="HTH_MarR-typ"/>
</dbReference>
<dbReference type="Proteomes" id="UP001597277">
    <property type="component" value="Unassembled WGS sequence"/>
</dbReference>
<name>A0ABW4L210_9MICO</name>
<dbReference type="RefSeq" id="WP_388003791.1">
    <property type="nucleotide sequence ID" value="NZ_JBHUEE010000002.1"/>
</dbReference>
<dbReference type="EMBL" id="JBHUEE010000002">
    <property type="protein sequence ID" value="MFD1717481.1"/>
    <property type="molecule type" value="Genomic_DNA"/>
</dbReference>
<dbReference type="PANTHER" id="PTHR18964:SF149">
    <property type="entry name" value="BIFUNCTIONAL UDP-N-ACETYLGLUCOSAMINE 2-EPIMERASE_N-ACETYLMANNOSAMINE KINASE"/>
    <property type="match status" value="1"/>
</dbReference>
<evidence type="ECO:0000256" key="1">
    <source>
        <dbReference type="ARBA" id="ARBA00006479"/>
    </source>
</evidence>
<evidence type="ECO:0000313" key="4">
    <source>
        <dbReference type="Proteomes" id="UP001597277"/>
    </source>
</evidence>
<comment type="caution">
    <text evidence="3">The sequence shown here is derived from an EMBL/GenBank/DDBJ whole genome shotgun (WGS) entry which is preliminary data.</text>
</comment>
<protein>
    <submittedName>
        <fullName evidence="3">ROK family transcriptional regulator</fullName>
    </submittedName>
</protein>
<evidence type="ECO:0000259" key="2">
    <source>
        <dbReference type="Pfam" id="PF12802"/>
    </source>
</evidence>
<keyword evidence="4" id="KW-1185">Reference proteome</keyword>
<accession>A0ABW4L210</accession>
<dbReference type="Gene3D" id="3.30.420.40">
    <property type="match status" value="3"/>
</dbReference>
<dbReference type="Pfam" id="PF12802">
    <property type="entry name" value="MarR_2"/>
    <property type="match status" value="1"/>
</dbReference>
<dbReference type="SUPFAM" id="SSF53067">
    <property type="entry name" value="Actin-like ATPase domain"/>
    <property type="match status" value="1"/>
</dbReference>
<comment type="similarity">
    <text evidence="1">Belongs to the ROK (NagC/XylR) family.</text>
</comment>
<dbReference type="PANTHER" id="PTHR18964">
    <property type="entry name" value="ROK (REPRESSOR, ORF, KINASE) FAMILY"/>
    <property type="match status" value="1"/>
</dbReference>
<evidence type="ECO:0000313" key="3">
    <source>
        <dbReference type="EMBL" id="MFD1717481.1"/>
    </source>
</evidence>